<feature type="transmembrane region" description="Helical" evidence="1">
    <location>
        <begin position="21"/>
        <end position="42"/>
    </location>
</feature>
<sequence length="253" mass="26711">MQRIGLPETWGAREADPGFMASLATFSFVALGLELVVDGTVLTYTGSAPALYPLGWQCLVWVGLGLAWLLVARGLVAWSRRRGLDPLPADPDPRAAGNTPDDAALVHRAWRSVLLCFAAVVVAITLPALVGVPWGLVSADRYRELYASYGGSAWLAVCAWVVYHVGRCVVVAGFLAYAHRAVRGVATFRGSHAVPWGGLVAGVAMGAVALLSRGPVIALTTVVVHVLIGLIHVRSGESLRVTALFTVLVLALL</sequence>
<dbReference type="Proteomes" id="UP000277871">
    <property type="component" value="Unassembled WGS sequence"/>
</dbReference>
<reference evidence="2 3" key="1">
    <citation type="submission" date="2018-10" db="EMBL/GenBank/DDBJ databases">
        <title>Kocuria tytonicola, new bacteria from the preen glands of American barn owls (Tyto furcata).</title>
        <authorList>
            <person name="Braun M.S."/>
            <person name="Wang E."/>
            <person name="Zimmermann S."/>
            <person name="Boutin S."/>
            <person name="Wagner H."/>
            <person name="Wink M."/>
        </authorList>
    </citation>
    <scope>NUCLEOTIDE SEQUENCE [LARGE SCALE GENOMIC DNA]</scope>
    <source>
        <strain evidence="2 3">473</strain>
    </source>
</reference>
<keyword evidence="3" id="KW-1185">Reference proteome</keyword>
<feature type="transmembrane region" description="Helical" evidence="1">
    <location>
        <begin position="190"/>
        <end position="210"/>
    </location>
</feature>
<proteinExistence type="predicted"/>
<organism evidence="2 3">
    <name type="scientific">Kocuria tytonicola</name>
    <dbReference type="NCBI Taxonomy" id="2055946"/>
    <lineage>
        <taxon>Bacteria</taxon>
        <taxon>Bacillati</taxon>
        <taxon>Actinomycetota</taxon>
        <taxon>Actinomycetes</taxon>
        <taxon>Micrococcales</taxon>
        <taxon>Micrococcaceae</taxon>
        <taxon>Kocuria</taxon>
    </lineage>
</organism>
<evidence type="ECO:0008006" key="4">
    <source>
        <dbReference type="Google" id="ProtNLM"/>
    </source>
</evidence>
<feature type="transmembrane region" description="Helical" evidence="1">
    <location>
        <begin position="54"/>
        <end position="72"/>
    </location>
</feature>
<evidence type="ECO:0000256" key="1">
    <source>
        <dbReference type="SAM" id="Phobius"/>
    </source>
</evidence>
<dbReference type="EMBL" id="RDEX01000002">
    <property type="protein sequence ID" value="RLY92193.1"/>
    <property type="molecule type" value="Genomic_DNA"/>
</dbReference>
<keyword evidence="1" id="KW-0812">Transmembrane</keyword>
<evidence type="ECO:0000313" key="2">
    <source>
        <dbReference type="EMBL" id="RLY92193.1"/>
    </source>
</evidence>
<gene>
    <name evidence="2" type="ORF">EAE32_08500</name>
</gene>
<feature type="transmembrane region" description="Helical" evidence="1">
    <location>
        <begin position="154"/>
        <end position="178"/>
    </location>
</feature>
<dbReference type="RefSeq" id="WP_121864870.1">
    <property type="nucleotide sequence ID" value="NZ_RDEX01000002.1"/>
</dbReference>
<evidence type="ECO:0000313" key="3">
    <source>
        <dbReference type="Proteomes" id="UP000277871"/>
    </source>
</evidence>
<keyword evidence="1" id="KW-1133">Transmembrane helix</keyword>
<accession>A0A3L9KZV7</accession>
<name>A0A3L9KZV7_9MICC</name>
<comment type="caution">
    <text evidence="2">The sequence shown here is derived from an EMBL/GenBank/DDBJ whole genome shotgun (WGS) entry which is preliminary data.</text>
</comment>
<dbReference type="AlphaFoldDB" id="A0A3L9KZV7"/>
<keyword evidence="1" id="KW-0472">Membrane</keyword>
<feature type="transmembrane region" description="Helical" evidence="1">
    <location>
        <begin position="113"/>
        <end position="134"/>
    </location>
</feature>
<protein>
    <recommendedName>
        <fullName evidence="4">CPBP family intramembrane metalloprotease</fullName>
    </recommendedName>
</protein>
<feature type="transmembrane region" description="Helical" evidence="1">
    <location>
        <begin position="216"/>
        <end position="233"/>
    </location>
</feature>